<feature type="transmembrane region" description="Helical" evidence="5">
    <location>
        <begin position="220"/>
        <end position="239"/>
    </location>
</feature>
<evidence type="ECO:0000313" key="7">
    <source>
        <dbReference type="Proteomes" id="UP000600247"/>
    </source>
</evidence>
<keyword evidence="4 5" id="KW-0472">Membrane</keyword>
<evidence type="ECO:0000256" key="5">
    <source>
        <dbReference type="SAM" id="Phobius"/>
    </source>
</evidence>
<feature type="transmembrane region" description="Helical" evidence="5">
    <location>
        <begin position="251"/>
        <end position="271"/>
    </location>
</feature>
<dbReference type="InterPro" id="IPR049680">
    <property type="entry name" value="FLVCR1-2_SLC49-like"/>
</dbReference>
<comment type="subcellular location">
    <subcellularLocation>
        <location evidence="1">Cell membrane</location>
        <topology evidence="1">Multi-pass membrane protein</topology>
    </subcellularLocation>
</comment>
<feature type="transmembrane region" description="Helical" evidence="5">
    <location>
        <begin position="307"/>
        <end position="327"/>
    </location>
</feature>
<proteinExistence type="predicted"/>
<feature type="transmembrane region" description="Helical" evidence="5">
    <location>
        <begin position="168"/>
        <end position="189"/>
    </location>
</feature>
<sequence>MNHSNDYPSGGTTRWSVLIAYACLAAVTQLLWVTYTPITTAAAERWGVSIDAVGWLAQVFPLLYVLLAVPFGYWADRRFKSSLAVGIAATVAGAVLRILPGYGWALAGQIVISIGQPLILNAINKLAGHYAAPSKRPVAIAAGTASLFVGILISTVSSPYLMEWGGLISIHLIQASLAVIAGILLLWALRAPAMYNDHSNAGTTVFTSIRAVWAYPWVRLYSLLLFAGFGLFVTLTTWLEVLAIPIGLDSAQVGLGIGGMTLAGIAGAAFIPGWAAKGGRARGALLISLLVSAAALTALARGASFPIFIGMFAVTGCMLLANLPVILSSAEKRASLREAGTVAGLLLMFGNLGGIVLTLAVQLLLDHRIAAIGLLIAVVLLAIPIAWRFPKEEASSLP</sequence>
<evidence type="ECO:0000256" key="2">
    <source>
        <dbReference type="ARBA" id="ARBA00022692"/>
    </source>
</evidence>
<evidence type="ECO:0000256" key="3">
    <source>
        <dbReference type="ARBA" id="ARBA00022989"/>
    </source>
</evidence>
<comment type="caution">
    <text evidence="6">The sequence shown here is derived from an EMBL/GenBank/DDBJ whole genome shotgun (WGS) entry which is preliminary data.</text>
</comment>
<feature type="transmembrane region" description="Helical" evidence="5">
    <location>
        <begin position="283"/>
        <end position="301"/>
    </location>
</feature>
<dbReference type="GO" id="GO:0022857">
    <property type="term" value="F:transmembrane transporter activity"/>
    <property type="evidence" value="ECO:0007669"/>
    <property type="project" value="InterPro"/>
</dbReference>
<feature type="transmembrane region" description="Helical" evidence="5">
    <location>
        <begin position="339"/>
        <end position="363"/>
    </location>
</feature>
<dbReference type="EMBL" id="BMHY01000002">
    <property type="protein sequence ID" value="GGG59897.1"/>
    <property type="molecule type" value="Genomic_DNA"/>
</dbReference>
<feature type="transmembrane region" description="Helical" evidence="5">
    <location>
        <begin position="106"/>
        <end position="126"/>
    </location>
</feature>
<reference evidence="6 7" key="1">
    <citation type="journal article" date="2014" name="Int. J. Syst. Evol. Microbiol.">
        <title>Complete genome sequence of Corynebacterium casei LMG S-19264T (=DSM 44701T), isolated from a smear-ripened cheese.</title>
        <authorList>
            <consortium name="US DOE Joint Genome Institute (JGI-PGF)"/>
            <person name="Walter F."/>
            <person name="Albersmeier A."/>
            <person name="Kalinowski J."/>
            <person name="Ruckert C."/>
        </authorList>
    </citation>
    <scope>NUCLEOTIDE SEQUENCE [LARGE SCALE GENOMIC DNA]</scope>
    <source>
        <strain evidence="6 7">CGMCC 1.15286</strain>
    </source>
</reference>
<dbReference type="InterPro" id="IPR011701">
    <property type="entry name" value="MFS"/>
</dbReference>
<dbReference type="GO" id="GO:0005886">
    <property type="term" value="C:plasma membrane"/>
    <property type="evidence" value="ECO:0007669"/>
    <property type="project" value="UniProtKB-SubCell"/>
</dbReference>
<feature type="transmembrane region" description="Helical" evidence="5">
    <location>
        <begin position="12"/>
        <end position="35"/>
    </location>
</feature>
<feature type="transmembrane region" description="Helical" evidence="5">
    <location>
        <begin position="82"/>
        <end position="100"/>
    </location>
</feature>
<keyword evidence="2 5" id="KW-0812">Transmembrane</keyword>
<feature type="transmembrane region" description="Helical" evidence="5">
    <location>
        <begin position="138"/>
        <end position="162"/>
    </location>
</feature>
<gene>
    <name evidence="6" type="ORF">GCM10010918_11370</name>
</gene>
<dbReference type="RefSeq" id="WP_188887990.1">
    <property type="nucleotide sequence ID" value="NZ_BMHY01000002.1"/>
</dbReference>
<keyword evidence="3 5" id="KW-1133">Transmembrane helix</keyword>
<protein>
    <recommendedName>
        <fullName evidence="8">MFS transporter</fullName>
    </recommendedName>
</protein>
<dbReference type="PANTHER" id="PTHR10924">
    <property type="entry name" value="MAJOR FACILITATOR SUPERFAMILY PROTEIN-RELATED"/>
    <property type="match status" value="1"/>
</dbReference>
<dbReference type="InterPro" id="IPR036259">
    <property type="entry name" value="MFS_trans_sf"/>
</dbReference>
<dbReference type="Proteomes" id="UP000600247">
    <property type="component" value="Unassembled WGS sequence"/>
</dbReference>
<evidence type="ECO:0000256" key="1">
    <source>
        <dbReference type="ARBA" id="ARBA00004651"/>
    </source>
</evidence>
<dbReference type="AlphaFoldDB" id="A0A917LVM4"/>
<evidence type="ECO:0008006" key="8">
    <source>
        <dbReference type="Google" id="ProtNLM"/>
    </source>
</evidence>
<dbReference type="Gene3D" id="1.20.1250.20">
    <property type="entry name" value="MFS general substrate transporter like domains"/>
    <property type="match status" value="1"/>
</dbReference>
<dbReference type="PANTHER" id="PTHR10924:SF6">
    <property type="entry name" value="SOLUTE CARRIER FAMILY 49 MEMBER A3"/>
    <property type="match status" value="1"/>
</dbReference>
<keyword evidence="7" id="KW-1185">Reference proteome</keyword>
<dbReference type="Pfam" id="PF07690">
    <property type="entry name" value="MFS_1"/>
    <property type="match status" value="1"/>
</dbReference>
<evidence type="ECO:0000313" key="6">
    <source>
        <dbReference type="EMBL" id="GGG59897.1"/>
    </source>
</evidence>
<organism evidence="6 7">
    <name type="scientific">Paenibacillus radicis</name>
    <name type="common">ex Gao et al. 2016</name>
    <dbReference type="NCBI Taxonomy" id="1737354"/>
    <lineage>
        <taxon>Bacteria</taxon>
        <taxon>Bacillati</taxon>
        <taxon>Bacillota</taxon>
        <taxon>Bacilli</taxon>
        <taxon>Bacillales</taxon>
        <taxon>Paenibacillaceae</taxon>
        <taxon>Paenibacillus</taxon>
    </lineage>
</organism>
<dbReference type="SUPFAM" id="SSF103473">
    <property type="entry name" value="MFS general substrate transporter"/>
    <property type="match status" value="1"/>
</dbReference>
<name>A0A917LVM4_9BACL</name>
<accession>A0A917LVM4</accession>
<feature type="transmembrane region" description="Helical" evidence="5">
    <location>
        <begin position="369"/>
        <end position="387"/>
    </location>
</feature>
<evidence type="ECO:0000256" key="4">
    <source>
        <dbReference type="ARBA" id="ARBA00023136"/>
    </source>
</evidence>
<feature type="transmembrane region" description="Helical" evidence="5">
    <location>
        <begin position="55"/>
        <end position="75"/>
    </location>
</feature>